<comment type="caution">
    <text evidence="2">The sequence shown here is derived from an EMBL/GenBank/DDBJ whole genome shotgun (WGS) entry which is preliminary data.</text>
</comment>
<keyword evidence="1" id="KW-1133">Transmembrane helix</keyword>
<feature type="transmembrane region" description="Helical" evidence="1">
    <location>
        <begin position="210"/>
        <end position="232"/>
    </location>
</feature>
<dbReference type="EMBL" id="QHBU01000255">
    <property type="protein sequence ID" value="PZR78597.1"/>
    <property type="molecule type" value="Genomic_DNA"/>
</dbReference>
<evidence type="ECO:0000313" key="3">
    <source>
        <dbReference type="Proteomes" id="UP000248724"/>
    </source>
</evidence>
<keyword evidence="1" id="KW-0812">Transmembrane</keyword>
<feature type="transmembrane region" description="Helical" evidence="1">
    <location>
        <begin position="105"/>
        <end position="129"/>
    </location>
</feature>
<reference evidence="2 3" key="1">
    <citation type="journal article" date="2017" name="Nature">
        <title>Atmospheric trace gases support primary production in Antarctic desert surface soil.</title>
        <authorList>
            <person name="Ji M."/>
            <person name="Greening C."/>
            <person name="Vanwonterghem I."/>
            <person name="Carere C.R."/>
            <person name="Bay S.K."/>
            <person name="Steen J.A."/>
            <person name="Montgomery K."/>
            <person name="Lines T."/>
            <person name="Beardall J."/>
            <person name="van Dorst J."/>
            <person name="Snape I."/>
            <person name="Stott M.B."/>
            <person name="Hugenholtz P."/>
            <person name="Ferrari B.C."/>
        </authorList>
    </citation>
    <scope>NUCLEOTIDE SEQUENCE [LARGE SCALE GENOMIC DNA]</scope>
    <source>
        <strain evidence="2">RRmetagenome_bin12</strain>
    </source>
</reference>
<dbReference type="Proteomes" id="UP000248724">
    <property type="component" value="Unassembled WGS sequence"/>
</dbReference>
<accession>A0A2W5Z397</accession>
<feature type="transmembrane region" description="Helical" evidence="1">
    <location>
        <begin position="160"/>
        <end position="179"/>
    </location>
</feature>
<evidence type="ECO:0000313" key="2">
    <source>
        <dbReference type="EMBL" id="PZR78597.1"/>
    </source>
</evidence>
<feature type="transmembrane region" description="Helical" evidence="1">
    <location>
        <begin position="185"/>
        <end position="203"/>
    </location>
</feature>
<proteinExistence type="predicted"/>
<organism evidence="2 3">
    <name type="scientific">Candidatus Aeolococcus gillhamiae</name>
    <dbReference type="NCBI Taxonomy" id="3127015"/>
    <lineage>
        <taxon>Bacteria</taxon>
        <taxon>Bacillati</taxon>
        <taxon>Candidatus Dormiibacterota</taxon>
        <taxon>Candidatus Dormibacteria</taxon>
        <taxon>Candidatus Aeolococcales</taxon>
        <taxon>Candidatus Aeolococcaceae</taxon>
        <taxon>Candidatus Aeolococcus</taxon>
    </lineage>
</organism>
<sequence length="236" mass="22116">MDPTGLLEAVLAVAVYPGAAFLAVAALVHRRLAGRSGPAAPQGPVPAASLLPVLAATVATAMLPLVGAPAPRLPPTGGVAGNVIVVAVLFAVAVDLGIGSRRVSALAAAAALPVLALAAAGNTVSVLALSSATGGAALAARIAAAVLLILAASATATGQVASVVSAALALAGAALVLPLALHTAPAVACASAALGVVAVSGALARLRHRWGVSVLATAGVIGSLGGTALALLSGRA</sequence>
<keyword evidence="1" id="KW-0472">Membrane</keyword>
<dbReference type="AlphaFoldDB" id="A0A2W5Z397"/>
<evidence type="ECO:0000256" key="1">
    <source>
        <dbReference type="SAM" id="Phobius"/>
    </source>
</evidence>
<gene>
    <name evidence="2" type="ORF">DLM65_12535</name>
</gene>
<protein>
    <submittedName>
        <fullName evidence="2">Uncharacterized protein</fullName>
    </submittedName>
</protein>
<name>A0A2W5Z397_9BACT</name>
<feature type="transmembrane region" description="Helical" evidence="1">
    <location>
        <begin position="135"/>
        <end position="153"/>
    </location>
</feature>
<feature type="transmembrane region" description="Helical" evidence="1">
    <location>
        <begin position="6"/>
        <end position="28"/>
    </location>
</feature>
<feature type="transmembrane region" description="Helical" evidence="1">
    <location>
        <begin position="79"/>
        <end position="98"/>
    </location>
</feature>
<feature type="transmembrane region" description="Helical" evidence="1">
    <location>
        <begin position="49"/>
        <end position="67"/>
    </location>
</feature>